<gene>
    <name evidence="1" type="ORF">MCOR_54528</name>
</gene>
<proteinExistence type="predicted"/>
<dbReference type="PANTHER" id="PTHR23409">
    <property type="entry name" value="RIBONUCLEOSIDE-DIPHOSPHATE REDUCTASE SMALL CHAIN"/>
    <property type="match status" value="1"/>
</dbReference>
<sequence>MAFLSEDNKSIGQPMELSIFASPPNQVAIEKTFYTEERPISNLINESTPIEIVISGAGNDYIDLRKSRLCVKMQILKADGSHLIAQEHTGIINQPLQSMFSHVDVYMNNKLVSVNANNYPWKAYLKTILSSGSDEQNSQLQSQLFMKDDDPMNSLSLNSGYVSRYEYTKESRIFELEGNLLEDSLLLDKYLINGVDIYLKLFRSSTPFLLMSGESNPNYQVKIVDVFYRTCRCKPDPGVIINHRNLLREHPAKYLINRSHVTQNVIQKGVTEFYWDSIFPKVLPDKVVFGLLPQKAVNGDYTINPFDFKHFNMESVSLKINGVDVYGSPMKLDFGTNRNYTAAYVRLFEICEKWNKDTGLNISLFDFGKGYTFIAFTLNPNDFQDEFLNLVRNGNARLEMRFKSATTETINCLCYYQTQAILTCDETRDIQIIEP</sequence>
<dbReference type="Proteomes" id="UP000507470">
    <property type="component" value="Unassembled WGS sequence"/>
</dbReference>
<dbReference type="GO" id="GO:0005829">
    <property type="term" value="C:cytosol"/>
    <property type="evidence" value="ECO:0007669"/>
    <property type="project" value="TreeGrafter"/>
</dbReference>
<dbReference type="EMBL" id="CACVKT020009600">
    <property type="protein sequence ID" value="CAC5422480.1"/>
    <property type="molecule type" value="Genomic_DNA"/>
</dbReference>
<organism evidence="1 2">
    <name type="scientific">Mytilus coruscus</name>
    <name type="common">Sea mussel</name>
    <dbReference type="NCBI Taxonomy" id="42192"/>
    <lineage>
        <taxon>Eukaryota</taxon>
        <taxon>Metazoa</taxon>
        <taxon>Spiralia</taxon>
        <taxon>Lophotrochozoa</taxon>
        <taxon>Mollusca</taxon>
        <taxon>Bivalvia</taxon>
        <taxon>Autobranchia</taxon>
        <taxon>Pteriomorphia</taxon>
        <taxon>Mytilida</taxon>
        <taxon>Mytiloidea</taxon>
        <taxon>Mytilidae</taxon>
        <taxon>Mytilinae</taxon>
        <taxon>Mytilus</taxon>
    </lineage>
</organism>
<dbReference type="PANTHER" id="PTHR23409:SF21">
    <property type="entry name" value="CAPSID PROTEIN"/>
    <property type="match status" value="1"/>
</dbReference>
<dbReference type="AlphaFoldDB" id="A0A6J8EPS8"/>
<dbReference type="OrthoDB" id="6059610at2759"/>
<keyword evidence="2" id="KW-1185">Reference proteome</keyword>
<evidence type="ECO:0000313" key="2">
    <source>
        <dbReference type="Proteomes" id="UP000507470"/>
    </source>
</evidence>
<dbReference type="GO" id="GO:0009263">
    <property type="term" value="P:deoxyribonucleotide biosynthetic process"/>
    <property type="evidence" value="ECO:0007669"/>
    <property type="project" value="InterPro"/>
</dbReference>
<dbReference type="InterPro" id="IPR000358">
    <property type="entry name" value="RNR_small_fam"/>
</dbReference>
<dbReference type="GO" id="GO:0004748">
    <property type="term" value="F:ribonucleoside-diphosphate reductase activity, thioredoxin disulfide as acceptor"/>
    <property type="evidence" value="ECO:0007669"/>
    <property type="project" value="TreeGrafter"/>
</dbReference>
<accession>A0A6J8EPS8</accession>
<reference evidence="1 2" key="1">
    <citation type="submission" date="2020-06" db="EMBL/GenBank/DDBJ databases">
        <authorList>
            <person name="Li R."/>
            <person name="Bekaert M."/>
        </authorList>
    </citation>
    <scope>NUCLEOTIDE SEQUENCE [LARGE SCALE GENOMIC DNA]</scope>
    <source>
        <strain evidence="2">wild</strain>
    </source>
</reference>
<protein>
    <submittedName>
        <fullName evidence="1">Uncharacterized protein</fullName>
    </submittedName>
</protein>
<name>A0A6J8EPS8_MYTCO</name>
<evidence type="ECO:0000313" key="1">
    <source>
        <dbReference type="EMBL" id="CAC5422480.1"/>
    </source>
</evidence>